<reference evidence="1" key="2">
    <citation type="journal article" date="2015" name="Data Brief">
        <title>Shoot transcriptome of the giant reed, Arundo donax.</title>
        <authorList>
            <person name="Barrero R.A."/>
            <person name="Guerrero F.D."/>
            <person name="Moolhuijzen P."/>
            <person name="Goolsby J.A."/>
            <person name="Tidwell J."/>
            <person name="Bellgard S.E."/>
            <person name="Bellgard M.I."/>
        </authorList>
    </citation>
    <scope>NUCLEOTIDE SEQUENCE</scope>
    <source>
        <tissue evidence="1">Shoot tissue taken approximately 20 cm above the soil surface</tissue>
    </source>
</reference>
<name>A0A0A9CYG2_ARUDO</name>
<protein>
    <submittedName>
        <fullName evidence="1">Gpm540b</fullName>
    </submittedName>
</protein>
<evidence type="ECO:0000313" key="1">
    <source>
        <dbReference type="EMBL" id="JAD80591.1"/>
    </source>
</evidence>
<reference evidence="1" key="1">
    <citation type="submission" date="2014-09" db="EMBL/GenBank/DDBJ databases">
        <authorList>
            <person name="Magalhaes I.L.F."/>
            <person name="Oliveira U."/>
            <person name="Santos F.R."/>
            <person name="Vidigal T.H.D.A."/>
            <person name="Brescovit A.D."/>
            <person name="Santos A.J."/>
        </authorList>
    </citation>
    <scope>NUCLEOTIDE SEQUENCE</scope>
    <source>
        <tissue evidence="1">Shoot tissue taken approximately 20 cm above the soil surface</tissue>
    </source>
</reference>
<dbReference type="AlphaFoldDB" id="A0A0A9CYG2"/>
<organism evidence="1">
    <name type="scientific">Arundo donax</name>
    <name type="common">Giant reed</name>
    <name type="synonym">Donax arundinaceus</name>
    <dbReference type="NCBI Taxonomy" id="35708"/>
    <lineage>
        <taxon>Eukaryota</taxon>
        <taxon>Viridiplantae</taxon>
        <taxon>Streptophyta</taxon>
        <taxon>Embryophyta</taxon>
        <taxon>Tracheophyta</taxon>
        <taxon>Spermatophyta</taxon>
        <taxon>Magnoliopsida</taxon>
        <taxon>Liliopsida</taxon>
        <taxon>Poales</taxon>
        <taxon>Poaceae</taxon>
        <taxon>PACMAD clade</taxon>
        <taxon>Arundinoideae</taxon>
        <taxon>Arundineae</taxon>
        <taxon>Arundo</taxon>
    </lineage>
</organism>
<proteinExistence type="predicted"/>
<sequence>MLLNVIAEEEVPATALLDHFVKAWFINRELVAVPCCDACDRNVDDTNFNSRAFQRNDSHGWAANISSTKAAYLHHFA</sequence>
<dbReference type="EMBL" id="GBRH01217304">
    <property type="protein sequence ID" value="JAD80591.1"/>
    <property type="molecule type" value="Transcribed_RNA"/>
</dbReference>
<accession>A0A0A9CYG2</accession>